<organism evidence="2 3">
    <name type="scientific">Rhamnella rubrinervis</name>
    <dbReference type="NCBI Taxonomy" id="2594499"/>
    <lineage>
        <taxon>Eukaryota</taxon>
        <taxon>Viridiplantae</taxon>
        <taxon>Streptophyta</taxon>
        <taxon>Embryophyta</taxon>
        <taxon>Tracheophyta</taxon>
        <taxon>Spermatophyta</taxon>
        <taxon>Magnoliopsida</taxon>
        <taxon>eudicotyledons</taxon>
        <taxon>Gunneridae</taxon>
        <taxon>Pentapetalae</taxon>
        <taxon>rosids</taxon>
        <taxon>fabids</taxon>
        <taxon>Rosales</taxon>
        <taxon>Rhamnaceae</taxon>
        <taxon>rhamnoid group</taxon>
        <taxon>Rhamneae</taxon>
        <taxon>Rhamnella</taxon>
    </lineage>
</organism>
<feature type="compositionally biased region" description="Basic residues" evidence="1">
    <location>
        <begin position="315"/>
        <end position="326"/>
    </location>
</feature>
<comment type="caution">
    <text evidence="2">The sequence shown here is derived from an EMBL/GenBank/DDBJ whole genome shotgun (WGS) entry which is preliminary data.</text>
</comment>
<dbReference type="OrthoDB" id="1166289at2759"/>
<keyword evidence="3" id="KW-1185">Reference proteome</keyword>
<reference evidence="2" key="1">
    <citation type="submission" date="2020-03" db="EMBL/GenBank/DDBJ databases">
        <title>A high-quality chromosome-level genome assembly of a woody plant with both climbing and erect habits, Rhamnella rubrinervis.</title>
        <authorList>
            <person name="Lu Z."/>
            <person name="Yang Y."/>
            <person name="Zhu X."/>
            <person name="Sun Y."/>
        </authorList>
    </citation>
    <scope>NUCLEOTIDE SEQUENCE</scope>
    <source>
        <strain evidence="2">BYM</strain>
        <tissue evidence="2">Leaf</tissue>
    </source>
</reference>
<evidence type="ECO:0000313" key="3">
    <source>
        <dbReference type="Proteomes" id="UP000796880"/>
    </source>
</evidence>
<sequence length="537" mass="60372">MSTTTDNIQVRANTYNNDFFSFISFTSHDETDREENHVNHYPPPHILVFPYPAQGHSLALVDLTHQLSLRNVSVTILVTPKNLHELHQLLSNHPTIQTLVLPFPHHPKLSPGVENVKDIGNQGNCIGRIPTEQGREAEDGGMSGATVEDHGTAGGSYHYVVRRRLGSDVRAGRRLGSDGSEQFPLARMWPISSNLASNTMPSERVNLASKIVAPERQEEEITPIQKDVAGPSFTGGGPSMADERVDQLLARMEECRSEARTGKRAARRGWSLGKKTRAEDGDHSRRTTRSQRGKEPSEDLDSTDEYTPAKERTAKPYHPRKTNHYHTLREDRASREDLAGGENGDWLGDGRDRLWAKSRGSIPGFSPKVHCMRWHSRPRDHIIHFKQAMIPTCMPQPKRDAVMCKAQTFVVLEEETALDVQRAVKEGRIAPVGGEEYRADSTVRARDNRFTEYPRGQRDGRVGKEKWGPTKGREESHGRTTCPAGRTMWRVEESFTPFMAEPACGGERREDRRAYARIPIAIDRASEDPDIVFTEDT</sequence>
<evidence type="ECO:0000313" key="2">
    <source>
        <dbReference type="EMBL" id="KAF3431648.1"/>
    </source>
</evidence>
<dbReference type="SUPFAM" id="SSF53756">
    <property type="entry name" value="UDP-Glycosyltransferase/glycogen phosphorylase"/>
    <property type="match status" value="1"/>
</dbReference>
<feature type="compositionally biased region" description="Basic and acidic residues" evidence="1">
    <location>
        <begin position="327"/>
        <end position="338"/>
    </location>
</feature>
<gene>
    <name evidence="2" type="ORF">FNV43_RR26379</name>
</gene>
<evidence type="ECO:0000256" key="1">
    <source>
        <dbReference type="SAM" id="MobiDB-lite"/>
    </source>
</evidence>
<feature type="compositionally biased region" description="Basic and acidic residues" evidence="1">
    <location>
        <begin position="454"/>
        <end position="478"/>
    </location>
</feature>
<dbReference type="Gene3D" id="3.40.50.2000">
    <property type="entry name" value="Glycogen Phosphorylase B"/>
    <property type="match status" value="1"/>
</dbReference>
<feature type="region of interest" description="Disordered" evidence="1">
    <location>
        <begin position="256"/>
        <end position="344"/>
    </location>
</feature>
<dbReference type="AlphaFoldDB" id="A0A8K0DMG4"/>
<proteinExistence type="predicted"/>
<dbReference type="EMBL" id="VOIH02000012">
    <property type="protein sequence ID" value="KAF3431648.1"/>
    <property type="molecule type" value="Genomic_DNA"/>
</dbReference>
<feature type="compositionally biased region" description="Basic and acidic residues" evidence="1">
    <location>
        <begin position="276"/>
        <end position="285"/>
    </location>
</feature>
<dbReference type="Proteomes" id="UP000796880">
    <property type="component" value="Unassembled WGS sequence"/>
</dbReference>
<protein>
    <submittedName>
        <fullName evidence="2">Uncharacterized protein</fullName>
    </submittedName>
</protein>
<name>A0A8K0DMG4_9ROSA</name>
<accession>A0A8K0DMG4</accession>
<feature type="region of interest" description="Disordered" evidence="1">
    <location>
        <begin position="454"/>
        <end position="482"/>
    </location>
</feature>